<evidence type="ECO:0000256" key="8">
    <source>
        <dbReference type="SAM" id="SignalP"/>
    </source>
</evidence>
<evidence type="ECO:0000256" key="3">
    <source>
        <dbReference type="ARBA" id="ARBA00022448"/>
    </source>
</evidence>
<evidence type="ECO:0000256" key="2">
    <source>
        <dbReference type="ARBA" id="ARBA00007613"/>
    </source>
</evidence>
<evidence type="ECO:0000313" key="10">
    <source>
        <dbReference type="Proteomes" id="UP000706891"/>
    </source>
</evidence>
<organism evidence="9 10">
    <name type="scientific">Marseilla massiliensis</name>
    <dbReference type="NCBI Taxonomy" id="1841864"/>
    <lineage>
        <taxon>Bacteria</taxon>
        <taxon>Pseudomonadati</taxon>
        <taxon>Bacteroidota</taxon>
        <taxon>Bacteroidia</taxon>
        <taxon>Bacteroidales</taxon>
        <taxon>Prevotellaceae</taxon>
        <taxon>Marseilla</taxon>
    </lineage>
</organism>
<evidence type="ECO:0000313" key="9">
    <source>
        <dbReference type="EMBL" id="MBM6674849.1"/>
    </source>
</evidence>
<dbReference type="GO" id="GO:0015562">
    <property type="term" value="F:efflux transmembrane transporter activity"/>
    <property type="evidence" value="ECO:0007669"/>
    <property type="project" value="InterPro"/>
</dbReference>
<evidence type="ECO:0000256" key="1">
    <source>
        <dbReference type="ARBA" id="ARBA00004442"/>
    </source>
</evidence>
<reference evidence="9" key="2">
    <citation type="journal article" date="2021" name="Sci. Rep.">
        <title>The distribution of antibiotic resistance genes in chicken gut microbiota commensals.</title>
        <authorList>
            <person name="Juricova H."/>
            <person name="Matiasovicova J."/>
            <person name="Kubasova T."/>
            <person name="Cejkova D."/>
            <person name="Rychlik I."/>
        </authorList>
    </citation>
    <scope>NUCLEOTIDE SEQUENCE</scope>
    <source>
        <strain evidence="9">An824</strain>
    </source>
</reference>
<comment type="similarity">
    <text evidence="2">Belongs to the outer membrane factor (OMF) (TC 1.B.17) family.</text>
</comment>
<proteinExistence type="inferred from homology"/>
<evidence type="ECO:0000256" key="4">
    <source>
        <dbReference type="ARBA" id="ARBA00022452"/>
    </source>
</evidence>
<keyword evidence="10" id="KW-1185">Reference proteome</keyword>
<evidence type="ECO:0000256" key="6">
    <source>
        <dbReference type="ARBA" id="ARBA00023136"/>
    </source>
</evidence>
<gene>
    <name evidence="9" type="ORF">H6A34_13350</name>
</gene>
<dbReference type="GO" id="GO:0015288">
    <property type="term" value="F:porin activity"/>
    <property type="evidence" value="ECO:0007669"/>
    <property type="project" value="TreeGrafter"/>
</dbReference>
<dbReference type="InterPro" id="IPR051906">
    <property type="entry name" value="TolC-like"/>
</dbReference>
<comment type="caution">
    <text evidence="9">The sequence shown here is derived from an EMBL/GenBank/DDBJ whole genome shotgun (WGS) entry which is preliminary data.</text>
</comment>
<comment type="subcellular location">
    <subcellularLocation>
        <location evidence="1">Cell outer membrane</location>
    </subcellularLocation>
</comment>
<dbReference type="PANTHER" id="PTHR30026">
    <property type="entry name" value="OUTER MEMBRANE PROTEIN TOLC"/>
    <property type="match status" value="1"/>
</dbReference>
<dbReference type="GO" id="GO:0009279">
    <property type="term" value="C:cell outer membrane"/>
    <property type="evidence" value="ECO:0007669"/>
    <property type="project" value="UniProtKB-SubCell"/>
</dbReference>
<keyword evidence="3" id="KW-0813">Transport</keyword>
<protein>
    <submittedName>
        <fullName evidence="9">TolC family protein</fullName>
    </submittedName>
</protein>
<evidence type="ECO:0000256" key="5">
    <source>
        <dbReference type="ARBA" id="ARBA00022692"/>
    </source>
</evidence>
<dbReference type="Pfam" id="PF02321">
    <property type="entry name" value="OEP"/>
    <property type="match status" value="2"/>
</dbReference>
<feature type="signal peptide" evidence="8">
    <location>
        <begin position="1"/>
        <end position="24"/>
    </location>
</feature>
<dbReference type="AlphaFoldDB" id="A0A938WVD0"/>
<keyword evidence="8" id="KW-0732">Signal</keyword>
<accession>A0A938WVD0</accession>
<keyword evidence="4" id="KW-1134">Transmembrane beta strand</keyword>
<dbReference type="GO" id="GO:1990281">
    <property type="term" value="C:efflux pump complex"/>
    <property type="evidence" value="ECO:0007669"/>
    <property type="project" value="TreeGrafter"/>
</dbReference>
<feature type="chain" id="PRO_5038072636" evidence="8">
    <location>
        <begin position="25"/>
        <end position="428"/>
    </location>
</feature>
<dbReference type="SUPFAM" id="SSF56954">
    <property type="entry name" value="Outer membrane efflux proteins (OEP)"/>
    <property type="match status" value="1"/>
</dbReference>
<keyword evidence="7" id="KW-0998">Cell outer membrane</keyword>
<dbReference type="Gene3D" id="1.20.1600.10">
    <property type="entry name" value="Outer membrane efflux proteins (OEP)"/>
    <property type="match status" value="1"/>
</dbReference>
<evidence type="ECO:0000256" key="7">
    <source>
        <dbReference type="ARBA" id="ARBA00023237"/>
    </source>
</evidence>
<reference evidence="9" key="1">
    <citation type="submission" date="2020-08" db="EMBL/GenBank/DDBJ databases">
        <authorList>
            <person name="Cejkova D."/>
            <person name="Kubasova T."/>
            <person name="Jahodarova E."/>
            <person name="Rychlik I."/>
        </authorList>
    </citation>
    <scope>NUCLEOTIDE SEQUENCE</scope>
    <source>
        <strain evidence="9">An824</strain>
    </source>
</reference>
<dbReference type="Proteomes" id="UP000706891">
    <property type="component" value="Unassembled WGS sequence"/>
</dbReference>
<keyword evidence="5" id="KW-0812">Transmembrane</keyword>
<dbReference type="InterPro" id="IPR003423">
    <property type="entry name" value="OMP_efflux"/>
</dbReference>
<dbReference type="EMBL" id="JACJJG010000140">
    <property type="protein sequence ID" value="MBM6674849.1"/>
    <property type="molecule type" value="Genomic_DNA"/>
</dbReference>
<name>A0A938WVD0_9BACT</name>
<dbReference type="PANTHER" id="PTHR30026:SF20">
    <property type="entry name" value="OUTER MEMBRANE PROTEIN TOLC"/>
    <property type="match status" value="1"/>
</dbReference>
<sequence>MKTMTTKTTILTMVLSLAATTITAQRVMTIDQCVSDALLNNVKMKNAGNDVEAARQAKKQAFTKYFPTVSATGMGFMADDELLQMGLGEGMGMGLLKNGISGGVSAQLPLFTGGRIINANRLAEVGVESSRLQRKLSENEVVLTAETYFWQVVMLKEKLKTITAVEQQLAEFAKNADAAVSAGVSDRNDLLQVNLRKNETRSGRITVENALATARRLLAQYTGHADDSVDVAADMGDGMPEPPFALYAEPTAALVSTSEYALLEQNVKANRLQYKMSLGENLPTVAIGGGYFYNNFMDKSQQSWVGFATVSIPLSGWWGGSHDMKKRKLAVSNAENTLRDNAELLVINMENKWNDMNDAYRQIRIAQESITQAEENLRLHTDYYTAGTATMSDLLEAQTLYQDSRYSYIEAYAGYQIKKREYMQATGQ</sequence>
<keyword evidence="6" id="KW-0472">Membrane</keyword>